<dbReference type="PANTHER" id="PTHR12526:SF638">
    <property type="entry name" value="SPORE COAT PROTEIN SA"/>
    <property type="match status" value="1"/>
</dbReference>
<organism evidence="3 4">
    <name type="scientific">Ferruginivarius sediminum</name>
    <dbReference type="NCBI Taxonomy" id="2661937"/>
    <lineage>
        <taxon>Bacteria</taxon>
        <taxon>Pseudomonadati</taxon>
        <taxon>Pseudomonadota</taxon>
        <taxon>Alphaproteobacteria</taxon>
        <taxon>Rhodospirillales</taxon>
        <taxon>Rhodospirillaceae</taxon>
        <taxon>Ferruginivarius</taxon>
    </lineage>
</organism>
<evidence type="ECO:0000259" key="2">
    <source>
        <dbReference type="Pfam" id="PF13579"/>
    </source>
</evidence>
<dbReference type="SUPFAM" id="SSF53756">
    <property type="entry name" value="UDP-Glycosyltransferase/glycogen phosphorylase"/>
    <property type="match status" value="1"/>
</dbReference>
<dbReference type="PANTHER" id="PTHR12526">
    <property type="entry name" value="GLYCOSYLTRANSFERASE"/>
    <property type="match status" value="1"/>
</dbReference>
<dbReference type="EMBL" id="QPMH01000011">
    <property type="protein sequence ID" value="RDD61472.1"/>
    <property type="molecule type" value="Genomic_DNA"/>
</dbReference>
<dbReference type="Pfam" id="PF13579">
    <property type="entry name" value="Glyco_trans_4_4"/>
    <property type="match status" value="1"/>
</dbReference>
<feature type="domain" description="Glycosyltransferase subfamily 4-like N-terminal" evidence="2">
    <location>
        <begin position="16"/>
        <end position="191"/>
    </location>
</feature>
<feature type="domain" description="Glycosyl transferase family 1" evidence="1">
    <location>
        <begin position="203"/>
        <end position="372"/>
    </location>
</feature>
<keyword evidence="3" id="KW-0808">Transferase</keyword>
<dbReference type="InterPro" id="IPR028098">
    <property type="entry name" value="Glyco_trans_4-like_N"/>
</dbReference>
<reference evidence="3 4" key="1">
    <citation type="submission" date="2018-07" db="EMBL/GenBank/DDBJ databases">
        <title>Venubactetium sediminum gen. nov., sp. nov., isolated from a marine solar saltern.</title>
        <authorList>
            <person name="Wang S."/>
        </authorList>
    </citation>
    <scope>NUCLEOTIDE SEQUENCE [LARGE SCALE GENOMIC DNA]</scope>
    <source>
        <strain evidence="3 4">WD2A32</strain>
    </source>
</reference>
<evidence type="ECO:0000259" key="1">
    <source>
        <dbReference type="Pfam" id="PF00534"/>
    </source>
</evidence>
<dbReference type="GO" id="GO:0016757">
    <property type="term" value="F:glycosyltransferase activity"/>
    <property type="evidence" value="ECO:0007669"/>
    <property type="project" value="InterPro"/>
</dbReference>
<accession>A0A369T9C5</accession>
<dbReference type="RefSeq" id="WP_114582504.1">
    <property type="nucleotide sequence ID" value="NZ_QPMH01000011.1"/>
</dbReference>
<protein>
    <submittedName>
        <fullName evidence="3">Glycosyltransferase WbuB</fullName>
    </submittedName>
</protein>
<proteinExistence type="predicted"/>
<keyword evidence="4" id="KW-1185">Reference proteome</keyword>
<sequence length="399" mass="43377">MRILVHDFPGYAFPFQLSRWLAAQGHEVLHLFSTSIEAPRGRTDARPDDPPTLTIEAVNLGAALSKYDLPRRLLQERGYGRLLARRLDAFAPDAVISGNCSPGVQRALLRAAHRAGARFVYWLHDIYYFALERALASRLPRLGRPAVGVLRRMEMAALRDSDGVVAITEDFRPILARGGVAAERVHVIENWAPLAEATPPATRTWREEHGLEGRFLFLYSGTLGLKHNPALLAALARAFRDDPEVAVVVVTQGLGRDWLERAKASEGLRNLVLLDYQPAARVPEVIGAGDVLVAILEPYAGVLSVPSKVLTYLCSGRPILGAVPTSNLAARTVEGAGAGLVVPPEDEAGFAAAARRLRSDDDLRQRLGRAGRAYAEAAFDIDRIGQRMLAVLQGEGNGT</sequence>
<evidence type="ECO:0000313" key="4">
    <source>
        <dbReference type="Proteomes" id="UP000253941"/>
    </source>
</evidence>
<dbReference type="Gene3D" id="3.40.50.2000">
    <property type="entry name" value="Glycogen Phosphorylase B"/>
    <property type="match status" value="2"/>
</dbReference>
<name>A0A369T9C5_9PROT</name>
<comment type="caution">
    <text evidence="3">The sequence shown here is derived from an EMBL/GenBank/DDBJ whole genome shotgun (WGS) entry which is preliminary data.</text>
</comment>
<dbReference type="AlphaFoldDB" id="A0A369T9C5"/>
<gene>
    <name evidence="3" type="ORF">DRB17_12260</name>
</gene>
<dbReference type="InterPro" id="IPR001296">
    <property type="entry name" value="Glyco_trans_1"/>
</dbReference>
<dbReference type="CDD" id="cd03794">
    <property type="entry name" value="GT4_WbuB-like"/>
    <property type="match status" value="1"/>
</dbReference>
<evidence type="ECO:0000313" key="3">
    <source>
        <dbReference type="EMBL" id="RDD61472.1"/>
    </source>
</evidence>
<dbReference type="Proteomes" id="UP000253941">
    <property type="component" value="Unassembled WGS sequence"/>
</dbReference>
<dbReference type="Pfam" id="PF00534">
    <property type="entry name" value="Glycos_transf_1"/>
    <property type="match status" value="1"/>
</dbReference>